<name>A0A3P8HLX4_9TREM</name>
<evidence type="ECO:0000313" key="1">
    <source>
        <dbReference type="EMBL" id="VDP44406.1"/>
    </source>
</evidence>
<keyword evidence="2" id="KW-1185">Reference proteome</keyword>
<reference evidence="1 2" key="1">
    <citation type="submission" date="2018-11" db="EMBL/GenBank/DDBJ databases">
        <authorList>
            <consortium name="Pathogen Informatics"/>
        </authorList>
    </citation>
    <scope>NUCLEOTIDE SEQUENCE [LARGE SCALE GENOMIC DNA]</scope>
    <source>
        <strain evidence="1 2">Egypt</strain>
    </source>
</reference>
<protein>
    <submittedName>
        <fullName evidence="1">Uncharacterized protein</fullName>
    </submittedName>
</protein>
<proteinExistence type="predicted"/>
<accession>A0A3P8HLX4</accession>
<dbReference type="Proteomes" id="UP000272942">
    <property type="component" value="Unassembled WGS sequence"/>
</dbReference>
<sequence>MNAGRSTSKHSLAGHQRQLFTQLLRRTSHGLSQQTHLLRWKSVRRSKPWDVTKRRAPMAFLLLYLKIVE</sequence>
<evidence type="ECO:0000313" key="2">
    <source>
        <dbReference type="Proteomes" id="UP000272942"/>
    </source>
</evidence>
<gene>
    <name evidence="1" type="ORF">ECPE_LOCUS1692</name>
</gene>
<organism evidence="1 2">
    <name type="scientific">Echinostoma caproni</name>
    <dbReference type="NCBI Taxonomy" id="27848"/>
    <lineage>
        <taxon>Eukaryota</taxon>
        <taxon>Metazoa</taxon>
        <taxon>Spiralia</taxon>
        <taxon>Lophotrochozoa</taxon>
        <taxon>Platyhelminthes</taxon>
        <taxon>Trematoda</taxon>
        <taxon>Digenea</taxon>
        <taxon>Plagiorchiida</taxon>
        <taxon>Echinostomata</taxon>
        <taxon>Echinostomatoidea</taxon>
        <taxon>Echinostomatidae</taxon>
        <taxon>Echinostoma</taxon>
    </lineage>
</organism>
<dbReference type="AlphaFoldDB" id="A0A3P8HLX4"/>
<dbReference type="EMBL" id="UZAN01013231">
    <property type="protein sequence ID" value="VDP44406.1"/>
    <property type="molecule type" value="Genomic_DNA"/>
</dbReference>